<keyword evidence="3" id="KW-1185">Reference proteome</keyword>
<evidence type="ECO:0000313" key="2">
    <source>
        <dbReference type="EMBL" id="VVC93048.1"/>
    </source>
</evidence>
<dbReference type="Pfam" id="PF00710">
    <property type="entry name" value="Asparaginase"/>
    <property type="match status" value="1"/>
</dbReference>
<dbReference type="PANTHER" id="PTHR11707:SF28">
    <property type="entry name" value="60 KDA LYSOPHOSPHOLIPASE"/>
    <property type="match status" value="1"/>
</dbReference>
<dbReference type="InterPro" id="IPR036152">
    <property type="entry name" value="Asp/glu_Ase-like_sf"/>
</dbReference>
<reference evidence="2 3" key="1">
    <citation type="submission" date="2017-07" db="EMBL/GenBank/DDBJ databases">
        <authorList>
            <person name="Talla V."/>
            <person name="Backstrom N."/>
        </authorList>
    </citation>
    <scope>NUCLEOTIDE SEQUENCE [LARGE SCALE GENOMIC DNA]</scope>
</reference>
<dbReference type="SUPFAM" id="SSF53774">
    <property type="entry name" value="Glutaminase/Asparaginase"/>
    <property type="match status" value="1"/>
</dbReference>
<feature type="domain" description="L-asparaginase N-terminal" evidence="1">
    <location>
        <begin position="2"/>
        <end position="92"/>
    </location>
</feature>
<organism evidence="2 3">
    <name type="scientific">Leptidea sinapis</name>
    <dbReference type="NCBI Taxonomy" id="189913"/>
    <lineage>
        <taxon>Eukaryota</taxon>
        <taxon>Metazoa</taxon>
        <taxon>Ecdysozoa</taxon>
        <taxon>Arthropoda</taxon>
        <taxon>Hexapoda</taxon>
        <taxon>Insecta</taxon>
        <taxon>Pterygota</taxon>
        <taxon>Neoptera</taxon>
        <taxon>Endopterygota</taxon>
        <taxon>Lepidoptera</taxon>
        <taxon>Glossata</taxon>
        <taxon>Ditrysia</taxon>
        <taxon>Papilionoidea</taxon>
        <taxon>Pieridae</taxon>
        <taxon>Dismorphiinae</taxon>
        <taxon>Leptidea</taxon>
    </lineage>
</organism>
<dbReference type="InterPro" id="IPR037152">
    <property type="entry name" value="L-asparaginase_N_sf"/>
</dbReference>
<protein>
    <recommendedName>
        <fullName evidence="1">L-asparaginase N-terminal domain-containing protein</fullName>
    </recommendedName>
</protein>
<dbReference type="PROSITE" id="PS51732">
    <property type="entry name" value="ASN_GLN_ASE_3"/>
    <property type="match status" value="1"/>
</dbReference>
<accession>A0A5E4Q774</accession>
<dbReference type="EMBL" id="FZQP02001504">
    <property type="protein sequence ID" value="VVC93048.1"/>
    <property type="molecule type" value="Genomic_DNA"/>
</dbReference>
<dbReference type="PIRSF" id="PIRSF500176">
    <property type="entry name" value="L_ASNase"/>
    <property type="match status" value="1"/>
</dbReference>
<name>A0A5E4Q774_9NEOP</name>
<evidence type="ECO:0000313" key="3">
    <source>
        <dbReference type="Proteomes" id="UP000324832"/>
    </source>
</evidence>
<dbReference type="PIRSF" id="PIRSF001220">
    <property type="entry name" value="L-ASNase_gatD"/>
    <property type="match status" value="1"/>
</dbReference>
<dbReference type="GO" id="GO:0004067">
    <property type="term" value="F:asparaginase activity"/>
    <property type="evidence" value="ECO:0007669"/>
    <property type="project" value="UniProtKB-UniRule"/>
</dbReference>
<dbReference type="PANTHER" id="PTHR11707">
    <property type="entry name" value="L-ASPARAGINASE"/>
    <property type="match status" value="1"/>
</dbReference>
<dbReference type="Gene3D" id="3.40.50.1170">
    <property type="entry name" value="L-asparaginase, N-terminal domain"/>
    <property type="match status" value="1"/>
</dbReference>
<dbReference type="Proteomes" id="UP000324832">
    <property type="component" value="Unassembled WGS sequence"/>
</dbReference>
<dbReference type="InterPro" id="IPR006034">
    <property type="entry name" value="Asparaginase/glutaminase-like"/>
</dbReference>
<dbReference type="AlphaFoldDB" id="A0A5E4Q774"/>
<evidence type="ECO:0000259" key="1">
    <source>
        <dbReference type="Pfam" id="PF00710"/>
    </source>
</evidence>
<proteinExistence type="predicted"/>
<gene>
    <name evidence="2" type="ORF">LSINAPIS_LOCUS5328</name>
</gene>
<sequence>MMAREIKKYYHDYDGFVVLHGTDTTAYGASVLSFMLESVGKTVVLTGAQVPIFQPRSDGNNNLLCAILIAATQHIPEVTVFFGAKLFRGTSEESFQHSNIRL</sequence>
<dbReference type="InterPro" id="IPR027474">
    <property type="entry name" value="L-asparaginase_N"/>
</dbReference>